<evidence type="ECO:0000313" key="7">
    <source>
        <dbReference type="RefSeq" id="XP_034238998.1"/>
    </source>
</evidence>
<reference evidence="7" key="1">
    <citation type="submission" date="2025-08" db="UniProtKB">
        <authorList>
            <consortium name="RefSeq"/>
        </authorList>
    </citation>
    <scope>IDENTIFICATION</scope>
    <source>
        <tissue evidence="7">Total insect</tissue>
    </source>
</reference>
<dbReference type="GO" id="GO:0008083">
    <property type="term" value="F:growth factor activity"/>
    <property type="evidence" value="ECO:0007669"/>
    <property type="project" value="TreeGrafter"/>
</dbReference>
<dbReference type="AlphaFoldDB" id="A0A6P8YGX6"/>
<dbReference type="GO" id="GO:0021556">
    <property type="term" value="P:central nervous system formation"/>
    <property type="evidence" value="ECO:0007669"/>
    <property type="project" value="TreeGrafter"/>
</dbReference>
<organism evidence="7">
    <name type="scientific">Thrips palmi</name>
    <name type="common">Melon thrips</name>
    <dbReference type="NCBI Taxonomy" id="161013"/>
    <lineage>
        <taxon>Eukaryota</taxon>
        <taxon>Metazoa</taxon>
        <taxon>Ecdysozoa</taxon>
        <taxon>Arthropoda</taxon>
        <taxon>Hexapoda</taxon>
        <taxon>Insecta</taxon>
        <taxon>Pterygota</taxon>
        <taxon>Neoptera</taxon>
        <taxon>Paraneoptera</taxon>
        <taxon>Thysanoptera</taxon>
        <taxon>Terebrantia</taxon>
        <taxon>Thripoidea</taxon>
        <taxon>Thripidae</taxon>
        <taxon>Thrips</taxon>
    </lineage>
</organism>
<dbReference type="GO" id="GO:0005615">
    <property type="term" value="C:extracellular space"/>
    <property type="evidence" value="ECO:0007669"/>
    <property type="project" value="UniProtKB-ARBA"/>
</dbReference>
<evidence type="ECO:0000259" key="5">
    <source>
        <dbReference type="Pfam" id="PF16077"/>
    </source>
</evidence>
<gene>
    <name evidence="7" type="primary">LOC117643921</name>
</gene>
<feature type="region of interest" description="Disordered" evidence="4">
    <location>
        <begin position="1"/>
        <end position="24"/>
    </location>
</feature>
<dbReference type="InterPro" id="IPR032104">
    <property type="entry name" value="Spaetzle"/>
</dbReference>
<dbReference type="PANTHER" id="PTHR23199">
    <property type="entry name" value="NEUROTROPHIN 1-RELATED"/>
    <property type="match status" value="1"/>
</dbReference>
<dbReference type="RefSeq" id="XP_034238998.1">
    <property type="nucleotide sequence ID" value="XM_034383107.1"/>
</dbReference>
<feature type="compositionally biased region" description="Low complexity" evidence="4">
    <location>
        <begin position="292"/>
        <end position="337"/>
    </location>
</feature>
<dbReference type="GeneID" id="117643921"/>
<accession>A0A6P8YGX6</accession>
<proteinExistence type="predicted"/>
<keyword evidence="2" id="KW-1015">Disulfide bond</keyword>
<evidence type="ECO:0000313" key="6">
    <source>
        <dbReference type="Proteomes" id="UP000515158"/>
    </source>
</evidence>
<dbReference type="GO" id="GO:0045087">
    <property type="term" value="P:innate immune response"/>
    <property type="evidence" value="ECO:0007669"/>
    <property type="project" value="TreeGrafter"/>
</dbReference>
<evidence type="ECO:0000256" key="3">
    <source>
        <dbReference type="ARBA" id="ARBA00023180"/>
    </source>
</evidence>
<dbReference type="Pfam" id="PF16077">
    <property type="entry name" value="Spaetzle"/>
    <property type="match status" value="1"/>
</dbReference>
<dbReference type="InterPro" id="IPR052444">
    <property type="entry name" value="Spz/Toll_ligand-like"/>
</dbReference>
<keyword evidence="3" id="KW-0325">Glycoprotein</keyword>
<dbReference type="Gene3D" id="2.10.90.10">
    <property type="entry name" value="Cystine-knot cytokines"/>
    <property type="match status" value="1"/>
</dbReference>
<sequence>MRPPPPPGRTPTTLRPSSTLPREHHGCSLFSDTVCATVDHYPEEAILASMDADKHTVDALLTDKAPPGARSVALPEMQRRQDDDYPPGSPQDLDAQDGQDGADDTHLCASVIKYARPQRARATSGQWKFIVNTAEHTQTLRLEKCTRLDEPCNYMPDKVRSHCTQVYNYHRLLTWDKEQGLHIDIFKVPTCCSCQVLKSPFLTSNAPPRRPGGYVPQHLQQQQQPIADFSQQHETVVVSESGRPVPPQYALKPFNQQVDESRREPLPASKPTGSSKPTWPFRRAATRRPPVQGQGLHGQYGLQTLEDSAGPGDLLPQYPPLQDQYPPLAGRRTGSTRNRTRLSDPDDLTAEGTVRRAAPVILNPDGSAVLNAVRVPAAITATSKRPLPPVLPPRLETYRPRATTAAATAKATASTTLAPIIIPTSTAAPGAPSTPTPKRVNYSYHPIIDFFRPLEKQIFPFNLLLFCEEMDEVVVADLASPKVCRCTK</sequence>
<keyword evidence="1" id="KW-0732">Signal</keyword>
<keyword evidence="6" id="KW-1185">Reference proteome</keyword>
<dbReference type="GO" id="GO:0005121">
    <property type="term" value="F:Toll binding"/>
    <property type="evidence" value="ECO:0007669"/>
    <property type="project" value="TreeGrafter"/>
</dbReference>
<feature type="compositionally biased region" description="Low complexity" evidence="4">
    <location>
        <begin position="10"/>
        <end position="20"/>
    </location>
</feature>
<dbReference type="InParanoid" id="A0A6P8YGX6"/>
<dbReference type="PANTHER" id="PTHR23199:SF12">
    <property type="entry name" value="NEUROTROPHIN 1-RELATED"/>
    <property type="match status" value="1"/>
</dbReference>
<protein>
    <submittedName>
        <fullName evidence="7">Uncharacterized protein LOC117643921</fullName>
    </submittedName>
</protein>
<dbReference type="SUPFAM" id="SSF57501">
    <property type="entry name" value="Cystine-knot cytokines"/>
    <property type="match status" value="1"/>
</dbReference>
<feature type="region of interest" description="Disordered" evidence="4">
    <location>
        <begin position="205"/>
        <end position="226"/>
    </location>
</feature>
<dbReference type="OrthoDB" id="8197497at2759"/>
<dbReference type="InterPro" id="IPR029034">
    <property type="entry name" value="Cystine-knot_cytokine"/>
</dbReference>
<evidence type="ECO:0000256" key="4">
    <source>
        <dbReference type="SAM" id="MobiDB-lite"/>
    </source>
</evidence>
<dbReference type="KEGG" id="tpal:117643921"/>
<feature type="region of interest" description="Disordered" evidence="4">
    <location>
        <begin position="240"/>
        <end position="347"/>
    </location>
</feature>
<evidence type="ECO:0000256" key="2">
    <source>
        <dbReference type="ARBA" id="ARBA00023157"/>
    </source>
</evidence>
<dbReference type="Proteomes" id="UP000515158">
    <property type="component" value="Unplaced"/>
</dbReference>
<feature type="domain" description="Spaetzle" evidence="5">
    <location>
        <begin position="106"/>
        <end position="196"/>
    </location>
</feature>
<feature type="region of interest" description="Disordered" evidence="4">
    <location>
        <begin position="62"/>
        <end position="102"/>
    </location>
</feature>
<evidence type="ECO:0000256" key="1">
    <source>
        <dbReference type="ARBA" id="ARBA00022729"/>
    </source>
</evidence>
<name>A0A6P8YGX6_THRPL</name>